<dbReference type="SMART" id="SM00034">
    <property type="entry name" value="CLECT"/>
    <property type="match status" value="1"/>
</dbReference>
<dbReference type="InterPro" id="IPR016187">
    <property type="entry name" value="CTDL_fold"/>
</dbReference>
<evidence type="ECO:0000313" key="7">
    <source>
        <dbReference type="RefSeq" id="XP_004389240.1"/>
    </source>
</evidence>
<feature type="chain" id="PRO_5015975130" evidence="4">
    <location>
        <begin position="18"/>
        <end position="225"/>
    </location>
</feature>
<dbReference type="FunCoup" id="A0A2Y9E9U4">
    <property type="interactions" value="52"/>
</dbReference>
<organism evidence="6 7">
    <name type="scientific">Trichechus manatus latirostris</name>
    <name type="common">Florida manatee</name>
    <dbReference type="NCBI Taxonomy" id="127582"/>
    <lineage>
        <taxon>Eukaryota</taxon>
        <taxon>Metazoa</taxon>
        <taxon>Chordata</taxon>
        <taxon>Craniata</taxon>
        <taxon>Vertebrata</taxon>
        <taxon>Euteleostomi</taxon>
        <taxon>Mammalia</taxon>
        <taxon>Eutheria</taxon>
        <taxon>Afrotheria</taxon>
        <taxon>Sirenia</taxon>
        <taxon>Trichechidae</taxon>
        <taxon>Trichechus</taxon>
    </lineage>
</organism>
<accession>A0A2Y9E9U4</accession>
<dbReference type="Pfam" id="PF00059">
    <property type="entry name" value="Lectin_C"/>
    <property type="match status" value="1"/>
</dbReference>
<dbReference type="SUPFAM" id="SSF56436">
    <property type="entry name" value="C-type lectin-like"/>
    <property type="match status" value="1"/>
</dbReference>
<dbReference type="Proteomes" id="UP000248480">
    <property type="component" value="Unplaced"/>
</dbReference>
<dbReference type="GeneID" id="101357677"/>
<dbReference type="PROSITE" id="PS50041">
    <property type="entry name" value="C_TYPE_LECTIN_2"/>
    <property type="match status" value="1"/>
</dbReference>
<dbReference type="GO" id="GO:0030246">
    <property type="term" value="F:carbohydrate binding"/>
    <property type="evidence" value="ECO:0007669"/>
    <property type="project" value="UniProtKB-KW"/>
</dbReference>
<protein>
    <submittedName>
        <fullName evidence="7">Proteoglycan 3</fullName>
    </submittedName>
</protein>
<keyword evidence="2" id="KW-0430">Lectin</keyword>
<dbReference type="PANTHER" id="PTHR22803">
    <property type="entry name" value="MANNOSE, PHOSPHOLIPASE, LECTIN RECEPTOR RELATED"/>
    <property type="match status" value="1"/>
</dbReference>
<proteinExistence type="predicted"/>
<sequence>MKRPLILPLLLLGTVSALHLRNDAPEPKSLETAADLSQDLEGSGEQEGELALAEKVIQSEGEEVESFWYEDALEDEEAMDSDPAALDKDLQCPREEDTVQVLGSPGCKSCHNLLVQTPRTFRTAQNICRRCYRGNLVSIHNYSSNYRIHLITRRINQDRVWIGGIIKGWFLCRRFRWTDASRWNFAYWARGQPRNGRGRCVALRTRGGRWQRTPCKRHLPFVCSF</sequence>
<dbReference type="InParanoid" id="A0A2Y9E9U4"/>
<dbReference type="AlphaFoldDB" id="A0A2Y9E9U4"/>
<name>A0A2Y9E9U4_TRIMA</name>
<evidence type="ECO:0000313" key="6">
    <source>
        <dbReference type="Proteomes" id="UP000248480"/>
    </source>
</evidence>
<dbReference type="Gene3D" id="3.10.100.10">
    <property type="entry name" value="Mannose-Binding Protein A, subunit A"/>
    <property type="match status" value="1"/>
</dbReference>
<feature type="signal peptide" evidence="4">
    <location>
        <begin position="1"/>
        <end position="17"/>
    </location>
</feature>
<dbReference type="PRINTS" id="PR00770">
    <property type="entry name" value="EMAJORBASICP"/>
</dbReference>
<gene>
    <name evidence="7" type="primary">PRG3</name>
</gene>
<dbReference type="FunFam" id="3.10.100.10:FF:000090">
    <property type="entry name" value="Proteoglycan 2, bone marrow"/>
    <property type="match status" value="1"/>
</dbReference>
<dbReference type="InterPro" id="IPR050111">
    <property type="entry name" value="C-type_lectin/snaclec_domain"/>
</dbReference>
<evidence type="ECO:0000256" key="1">
    <source>
        <dbReference type="ARBA" id="ARBA00022729"/>
    </source>
</evidence>
<dbReference type="RefSeq" id="XP_004389240.1">
    <property type="nucleotide sequence ID" value="XM_004389183.2"/>
</dbReference>
<dbReference type="InterPro" id="IPR002352">
    <property type="entry name" value="Eosinophil_major_basic"/>
</dbReference>
<dbReference type="KEGG" id="tmu:101357677"/>
<dbReference type="PROSITE" id="PS00615">
    <property type="entry name" value="C_TYPE_LECTIN_1"/>
    <property type="match status" value="1"/>
</dbReference>
<evidence type="ECO:0000256" key="3">
    <source>
        <dbReference type="ARBA" id="ARBA00023157"/>
    </source>
</evidence>
<keyword evidence="6" id="KW-1185">Reference proteome</keyword>
<evidence type="ECO:0000256" key="2">
    <source>
        <dbReference type="ARBA" id="ARBA00022734"/>
    </source>
</evidence>
<feature type="domain" description="C-type lectin" evidence="5">
    <location>
        <begin position="110"/>
        <end position="224"/>
    </location>
</feature>
<dbReference type="CTD" id="10394"/>
<keyword evidence="3" id="KW-1015">Disulfide bond</keyword>
<dbReference type="OrthoDB" id="6369810at2759"/>
<evidence type="ECO:0000259" key="5">
    <source>
        <dbReference type="PROSITE" id="PS50041"/>
    </source>
</evidence>
<evidence type="ECO:0000256" key="4">
    <source>
        <dbReference type="SAM" id="SignalP"/>
    </source>
</evidence>
<dbReference type="CDD" id="cd03598">
    <property type="entry name" value="CLECT_EMBP_like"/>
    <property type="match status" value="1"/>
</dbReference>
<dbReference type="InterPro" id="IPR016186">
    <property type="entry name" value="C-type_lectin-like/link_sf"/>
</dbReference>
<keyword evidence="1 4" id="KW-0732">Signal</keyword>
<dbReference type="InterPro" id="IPR001304">
    <property type="entry name" value="C-type_lectin-like"/>
</dbReference>
<dbReference type="InterPro" id="IPR033816">
    <property type="entry name" value="EMBP_CTLD"/>
</dbReference>
<dbReference type="GO" id="GO:0006955">
    <property type="term" value="P:immune response"/>
    <property type="evidence" value="ECO:0007669"/>
    <property type="project" value="InterPro"/>
</dbReference>
<dbReference type="InterPro" id="IPR018378">
    <property type="entry name" value="C-type_lectin_CS"/>
</dbReference>
<dbReference type="STRING" id="127582.A0A2Y9E9U4"/>
<reference evidence="7" key="1">
    <citation type="submission" date="2025-08" db="UniProtKB">
        <authorList>
            <consortium name="RefSeq"/>
        </authorList>
    </citation>
    <scope>IDENTIFICATION</scope>
</reference>